<keyword evidence="1 8" id="KW-0732">Signal</keyword>
<dbReference type="Proteomes" id="UP001153709">
    <property type="component" value="Chromosome 10"/>
</dbReference>
<evidence type="ECO:0000313" key="12">
    <source>
        <dbReference type="Proteomes" id="UP001153709"/>
    </source>
</evidence>
<dbReference type="InterPro" id="IPR001791">
    <property type="entry name" value="Laminin_G"/>
</dbReference>
<gene>
    <name evidence="11" type="ORF">DIABBA_LOCUS2649</name>
</gene>
<dbReference type="PROSITE" id="PS50025">
    <property type="entry name" value="LAM_G_DOMAIN"/>
    <property type="match status" value="2"/>
</dbReference>
<evidence type="ECO:0000256" key="6">
    <source>
        <dbReference type="PROSITE-ProRule" id="PRU01201"/>
    </source>
</evidence>
<proteinExistence type="predicted"/>
<keyword evidence="7" id="KW-0812">Transmembrane</keyword>
<accession>A0A9N9X874</accession>
<feature type="signal peptide" evidence="8">
    <location>
        <begin position="1"/>
        <end position="20"/>
    </location>
</feature>
<keyword evidence="7" id="KW-1133">Transmembrane helix</keyword>
<dbReference type="CDD" id="cd00053">
    <property type="entry name" value="EGF"/>
    <property type="match status" value="1"/>
</dbReference>
<evidence type="ECO:0008006" key="13">
    <source>
        <dbReference type="Google" id="ProtNLM"/>
    </source>
</evidence>
<keyword evidence="2" id="KW-0677">Repeat</keyword>
<dbReference type="EMBL" id="OU898285">
    <property type="protein sequence ID" value="CAG9828750.1"/>
    <property type="molecule type" value="Genomic_DNA"/>
</dbReference>
<feature type="repeat" description="CSPG" evidence="6">
    <location>
        <begin position="438"/>
        <end position="532"/>
    </location>
</feature>
<dbReference type="PROSITE" id="PS50026">
    <property type="entry name" value="EGF_3"/>
    <property type="match status" value="1"/>
</dbReference>
<dbReference type="Gene3D" id="2.60.120.200">
    <property type="match status" value="2"/>
</dbReference>
<keyword evidence="12" id="KW-1185">Reference proteome</keyword>
<dbReference type="InterPro" id="IPR000742">
    <property type="entry name" value="EGF"/>
</dbReference>
<evidence type="ECO:0000256" key="7">
    <source>
        <dbReference type="SAM" id="Phobius"/>
    </source>
</evidence>
<dbReference type="OrthoDB" id="430044at2759"/>
<sequence>MKNKALILCFLYFCFLKCRCVDQASFYGNSFIALPFKEARSSTDINFKFKTHLSSALIFLVAGNTDYCIVQLEKGRIKVNINLGSGEAEVVSPGNLKLNDLKWHEVSIERRDANLTLIIDKSHKVQKHLPGKFFELNIHYGLFIGDNKNRNNTDIFFGHLEKFRGCISELKYNGILVLDQARYRQSESIVQGITWNCAAEFDASVDQPISFIEDDSYVLISDKITNKKALNINFEVKTTKMNGLLFYNTGKKIKQDFLLIELSNESIISIIKINEKTTKLSSKNIKVSDGEWHKISVQMLPTIVELTIDETVFSEKNIHGSIFQMADTSFIGGLENSKRFRATQKGCSDSCDTSFKGCLRYLTISDVKKGIPDAQVTEGIMPGCLWHYPCLQNPCSNNGVCVQQGLDSFHCQCKEEFCVNLNYSEGYKVFSESSLATDLELLSVEPLQVLEGQSELLTTNNLHMILDYHKYGITDSGITFFVIGGPEHGSITLDIWPHDKNWFTFHDLVRDKVHYIHDGSEEKHDHLIMEVMFTTSDSFTLPEYLQGRFRFNFSVVVTPTNDPPVLDIADATVLRTVQGTKKFLSSDIFKVIDSDNTPDQLIYSILKCEDGYFENVNNPGTKIISFTQEEVNGGLILFYDKSSDKNTSYISMQVSDGLEISPVYRLRVAISPQYWRMERNTGLIVLHQSVSVITPYNLSFTSNVAIPDYLKYFSIVRKPAYGVVEVEKTGNSWEHSDYFTGNDLKQHRVRYRHTNANPDFDEFQFVTMDKTVIYTFRIIFARCSLQKSKLKTMLLKGEWEKQVSTNDILFETKPTKPLTSIHYVIAEPPRYGYLFSAESKYKLKSCDVFTQEDIISHNVRYKLYQKPYSEVKDGFTFVAISSGCNNVTANLTIIYTPSKDNLTKLTVNLNNLEVDEGSSVVVDDSHLSFQADFLSSITFNITEKPKHGFLQKIDKDFRINGTNVFTTDDINSGSIYYVHDNSETRTDSFTFMALSSKGEIFQYVGQLNIKILLKNDNSPVRTVDKVFHVVVGGEKILTGKDLKYVDADLDTPQSQIIYTCRESSNGYFYNIANISTRVVEFSQDDLDNNRIIFKHKGPEFGKVRLWVTDGQFHLNGALEVQASAPFIHVNMKKKIIVEQGRIVAITSEHLSYATNLYAFDKDVIYEIINKPIFGKIVLSKTLKVVKNFTQDDINKGYVSYLNEHLGVNADEVGMKVTCKDAVNIAQLGIWILPSNYWEPLEIKTLNKISVEESTSVLITKKFLEVTQRNVPPSVITYYIVQMPEYGYITILSDVKNAEESVNILTFTQDLVNENKILYVQSTTNQTKDKIIFNITNGVVWNSNFQFNIEIIPERLFLGTSDLIVNEGGIGILSSAQLFVLTDYYKSKVTSYSIKGNVEHGCIQVHKRCITSKSFSVKDIQAGAVQYLHDGTESTRDQLIVVGETEMKKTSVPITLNIIIFPVNDQKPRIVNNTGLTMWEGGFAYITNEMLAAVDDDKPKEILKFQVQTCWFGIVSLISNITAQLNTFTQDMIDQRLIVFRHYNGTGARFKFNVTDGLHTTKDCIFHIKTKPVEMKLINNPLPIFPLQKKFLTSKHLVTVVSDPYRKIEYDVVKAPSLGRLMMESEKPGIFQVISTFSQEDLNTSKVFYEHTHQFSDLYANDSFVFNVRTHLAPKLLNQIFRIDISVSSGGLDAYMNIPKLYVDEGGTITIPLNMSGVVTFLESHAGLRSPIIHASALPPQHGQVYSQQNRNVTTFTQLQLESGQVYYEHDHSDTLGDNIYFSLYLIPGPITLCNVTVPIIVNPVNDQPFVLVTPAPSLVVVQGENRTITRHDLATEDADTPPEKLKYDVISGPSHGKLVLENISVTSFTQADIDNNKLYYVHNGSSLKDSFPFRIWDGKFRPQFNLFNVIVSPINISVKAGMVVNLLQGSYDIILSEQQFFINTNADKNKVEFSLKRPPKYGLLYKDNQANLTYFSYGDLINGKIMYLQTDMSVSNDSFSVNGEIFSGGNSFGDCVEVVIKVKPFMHIHNLTTKAGETTRLTLNSLNASPLAKLTNGNPRYTIINHPKHGEVRKIIRSSGEKRNILDIAVSSFSHEDIQSGLIFFVVKETDVPKYSFLDRMVFILAANIVQPAVGELKIVVKSPLGNDIFSTLPGPSDPASHEGGLYLASPNMTKDYLLIVSMAVGIVILGIAVIVVIKCRSVDNHINKEEHCVQPIPLPRPPDRLMTSSPSLRESLPDEYAVEFTSEFPISFTTDVSADFAPVFTTDFTPEVSAEFTSDFSSDFTPLSIVPHCKVTPLSKIELESPHMFYPYGVDDQMDDWSEVLDEPEVPEPMPCPSNSSILLRKNQYWV</sequence>
<protein>
    <recommendedName>
        <fullName evidence="13">Chondroitin sulfate proteoglycan 4</fullName>
    </recommendedName>
</protein>
<keyword evidence="3" id="KW-1015">Disulfide bond</keyword>
<feature type="domain" description="EGF-like" evidence="10">
    <location>
        <begin position="386"/>
        <end position="419"/>
    </location>
</feature>
<dbReference type="InterPro" id="IPR013320">
    <property type="entry name" value="ConA-like_dom_sf"/>
</dbReference>
<evidence type="ECO:0000256" key="5">
    <source>
        <dbReference type="PROSITE-ProRule" id="PRU00076"/>
    </source>
</evidence>
<dbReference type="SMART" id="SM00282">
    <property type="entry name" value="LamG"/>
    <property type="match status" value="2"/>
</dbReference>
<dbReference type="Pfam" id="PF16184">
    <property type="entry name" value="Cadherin_3"/>
    <property type="match status" value="11"/>
</dbReference>
<dbReference type="CDD" id="cd00110">
    <property type="entry name" value="LamG"/>
    <property type="match status" value="2"/>
</dbReference>
<dbReference type="PROSITE" id="PS51854">
    <property type="entry name" value="CSPG"/>
    <property type="match status" value="6"/>
</dbReference>
<feature type="repeat" description="CSPG" evidence="6">
    <location>
        <begin position="903"/>
        <end position="994"/>
    </location>
</feature>
<evidence type="ECO:0000259" key="10">
    <source>
        <dbReference type="PROSITE" id="PS50026"/>
    </source>
</evidence>
<keyword evidence="7" id="KW-0472">Membrane</keyword>
<keyword evidence="5" id="KW-0245">EGF-like domain</keyword>
<evidence type="ECO:0000256" key="4">
    <source>
        <dbReference type="ARBA" id="ARBA00023180"/>
    </source>
</evidence>
<comment type="caution">
    <text evidence="5">Lacks conserved residue(s) required for the propagation of feature annotation.</text>
</comment>
<dbReference type="Pfam" id="PF02210">
    <property type="entry name" value="Laminin_G_2"/>
    <property type="match status" value="2"/>
</dbReference>
<name>A0A9N9X874_DIABA</name>
<feature type="domain" description="Laminin G" evidence="9">
    <location>
        <begin position="207"/>
        <end position="384"/>
    </location>
</feature>
<reference evidence="11" key="1">
    <citation type="submission" date="2022-01" db="EMBL/GenBank/DDBJ databases">
        <authorList>
            <person name="King R."/>
        </authorList>
    </citation>
    <scope>NUCLEOTIDE SEQUENCE</scope>
</reference>
<evidence type="ECO:0000259" key="9">
    <source>
        <dbReference type="PROSITE" id="PS50025"/>
    </source>
</evidence>
<feature type="repeat" description="CSPG" evidence="6">
    <location>
        <begin position="1466"/>
        <end position="1556"/>
    </location>
</feature>
<feature type="transmembrane region" description="Helical" evidence="7">
    <location>
        <begin position="2177"/>
        <end position="2198"/>
    </location>
</feature>
<evidence type="ECO:0000256" key="3">
    <source>
        <dbReference type="ARBA" id="ARBA00023157"/>
    </source>
</evidence>
<feature type="chain" id="PRO_5040377413" description="Chondroitin sulfate proteoglycan 4" evidence="8">
    <location>
        <begin position="21"/>
        <end position="2352"/>
    </location>
</feature>
<organism evidence="11 12">
    <name type="scientific">Diabrotica balteata</name>
    <name type="common">Banded cucumber beetle</name>
    <dbReference type="NCBI Taxonomy" id="107213"/>
    <lineage>
        <taxon>Eukaryota</taxon>
        <taxon>Metazoa</taxon>
        <taxon>Ecdysozoa</taxon>
        <taxon>Arthropoda</taxon>
        <taxon>Hexapoda</taxon>
        <taxon>Insecta</taxon>
        <taxon>Pterygota</taxon>
        <taxon>Neoptera</taxon>
        <taxon>Endopterygota</taxon>
        <taxon>Coleoptera</taxon>
        <taxon>Polyphaga</taxon>
        <taxon>Cucujiformia</taxon>
        <taxon>Chrysomeloidea</taxon>
        <taxon>Chrysomelidae</taxon>
        <taxon>Galerucinae</taxon>
        <taxon>Diabroticina</taxon>
        <taxon>Diabroticites</taxon>
        <taxon>Diabrotica</taxon>
    </lineage>
</organism>
<evidence type="ECO:0000256" key="1">
    <source>
        <dbReference type="ARBA" id="ARBA00022729"/>
    </source>
</evidence>
<feature type="repeat" description="CSPG" evidence="6">
    <location>
        <begin position="1809"/>
        <end position="1898"/>
    </location>
</feature>
<evidence type="ECO:0000256" key="8">
    <source>
        <dbReference type="SAM" id="SignalP"/>
    </source>
</evidence>
<dbReference type="GO" id="GO:0009653">
    <property type="term" value="P:anatomical structure morphogenesis"/>
    <property type="evidence" value="ECO:0007669"/>
    <property type="project" value="TreeGrafter"/>
</dbReference>
<dbReference type="SUPFAM" id="SSF49899">
    <property type="entry name" value="Concanavalin A-like lectins/glucanases"/>
    <property type="match status" value="2"/>
</dbReference>
<dbReference type="Gene3D" id="2.10.25.10">
    <property type="entry name" value="Laminin"/>
    <property type="match status" value="1"/>
</dbReference>
<evidence type="ECO:0000313" key="11">
    <source>
        <dbReference type="EMBL" id="CAG9828750.1"/>
    </source>
</evidence>
<dbReference type="InterPro" id="IPR039005">
    <property type="entry name" value="CSPG_rpt"/>
</dbReference>
<feature type="repeat" description="CSPG" evidence="6">
    <location>
        <begin position="674"/>
        <end position="768"/>
    </location>
</feature>
<dbReference type="PANTHER" id="PTHR45739">
    <property type="entry name" value="MATRIX PROTEIN, PUTATIVE-RELATED"/>
    <property type="match status" value="1"/>
</dbReference>
<feature type="repeat" description="CSPG" evidence="6">
    <location>
        <begin position="1239"/>
        <end position="1335"/>
    </location>
</feature>
<dbReference type="PANTHER" id="PTHR45739:SF12">
    <property type="entry name" value="CHONDROITIN SULFATE PROTEOGLYCAN 4-LIKE ISOFORM X2"/>
    <property type="match status" value="1"/>
</dbReference>
<dbReference type="InterPro" id="IPR051561">
    <property type="entry name" value="FRAS1_ECM"/>
</dbReference>
<feature type="domain" description="Laminin G" evidence="9">
    <location>
        <begin position="23"/>
        <end position="197"/>
    </location>
</feature>
<keyword evidence="4" id="KW-0325">Glycoprotein</keyword>
<evidence type="ECO:0000256" key="2">
    <source>
        <dbReference type="ARBA" id="ARBA00022737"/>
    </source>
</evidence>